<dbReference type="GO" id="GO:0008076">
    <property type="term" value="C:voltage-gated potassium channel complex"/>
    <property type="evidence" value="ECO:0007669"/>
    <property type="project" value="InterPro"/>
</dbReference>
<evidence type="ECO:0000256" key="1">
    <source>
        <dbReference type="ARBA" id="ARBA00004141"/>
    </source>
</evidence>
<evidence type="ECO:0000256" key="3">
    <source>
        <dbReference type="ARBA" id="ARBA00022692"/>
    </source>
</evidence>
<evidence type="ECO:0000256" key="7">
    <source>
        <dbReference type="ARBA" id="ARBA00023303"/>
    </source>
</evidence>
<dbReference type="InterPro" id="IPR003975">
    <property type="entry name" value="K_chnl_volt-dep_Kv4"/>
</dbReference>
<dbReference type="PRINTS" id="PR01497">
    <property type="entry name" value="SHALCHANNEL"/>
</dbReference>
<keyword evidence="5" id="KW-0406">Ion transport</keyword>
<evidence type="ECO:0000256" key="6">
    <source>
        <dbReference type="ARBA" id="ARBA00023136"/>
    </source>
</evidence>
<gene>
    <name evidence="9" type="ORF">NQ318_003411</name>
</gene>
<dbReference type="GO" id="GO:0001508">
    <property type="term" value="P:action potential"/>
    <property type="evidence" value="ECO:0007669"/>
    <property type="project" value="TreeGrafter"/>
</dbReference>
<evidence type="ECO:0000313" key="9">
    <source>
        <dbReference type="EMBL" id="KAJ8955318.1"/>
    </source>
</evidence>
<feature type="region of interest" description="Disordered" evidence="8">
    <location>
        <begin position="64"/>
        <end position="121"/>
    </location>
</feature>
<dbReference type="PANTHER" id="PTHR11537:SF105">
    <property type="entry name" value="POTASSIUM VOLTAGE-GATED CHANNEL PROTEIN SHAL"/>
    <property type="match status" value="1"/>
</dbReference>
<sequence length="197" mass="20807">YGDMVPAAIAGKIVGGVCSLSGVPVIALPVPVIVSNFSRIYHQNQRADKRKAQRKARLARIRIAKASSSRVREQEEGGRGPTGRPGVRNRARRQLPRGGHLRVAAPPPAQVPGEDDRQGVRRAGGAVQWAPEAAGLAVADGQPHSAVSIGLLQSCCGRCCPRRYQQTCGKYMPAASAAQTNQTGSGMDGTYLVEASF</sequence>
<dbReference type="InterPro" id="IPR028325">
    <property type="entry name" value="VG_K_chnl"/>
</dbReference>
<evidence type="ECO:0000256" key="4">
    <source>
        <dbReference type="ARBA" id="ARBA00022989"/>
    </source>
</evidence>
<evidence type="ECO:0000313" key="10">
    <source>
        <dbReference type="Proteomes" id="UP001162162"/>
    </source>
</evidence>
<keyword evidence="6" id="KW-0472">Membrane</keyword>
<comment type="subcellular location">
    <subcellularLocation>
        <location evidence="1">Membrane</location>
        <topology evidence="1">Multi-pass membrane protein</topology>
    </subcellularLocation>
</comment>
<accession>A0AAV8YX22</accession>
<keyword evidence="10" id="KW-1185">Reference proteome</keyword>
<comment type="caution">
    <text evidence="9">The sequence shown here is derived from an EMBL/GenBank/DDBJ whole genome shotgun (WGS) entry which is preliminary data.</text>
</comment>
<name>A0AAV8YX22_9CUCU</name>
<evidence type="ECO:0000256" key="2">
    <source>
        <dbReference type="ARBA" id="ARBA00022448"/>
    </source>
</evidence>
<keyword evidence="2" id="KW-0813">Transport</keyword>
<evidence type="ECO:0000256" key="5">
    <source>
        <dbReference type="ARBA" id="ARBA00023065"/>
    </source>
</evidence>
<organism evidence="9 10">
    <name type="scientific">Aromia moschata</name>
    <dbReference type="NCBI Taxonomy" id="1265417"/>
    <lineage>
        <taxon>Eukaryota</taxon>
        <taxon>Metazoa</taxon>
        <taxon>Ecdysozoa</taxon>
        <taxon>Arthropoda</taxon>
        <taxon>Hexapoda</taxon>
        <taxon>Insecta</taxon>
        <taxon>Pterygota</taxon>
        <taxon>Neoptera</taxon>
        <taxon>Endopterygota</taxon>
        <taxon>Coleoptera</taxon>
        <taxon>Polyphaga</taxon>
        <taxon>Cucujiformia</taxon>
        <taxon>Chrysomeloidea</taxon>
        <taxon>Cerambycidae</taxon>
        <taxon>Cerambycinae</taxon>
        <taxon>Callichromatini</taxon>
        <taxon>Aromia</taxon>
    </lineage>
</organism>
<keyword evidence="4" id="KW-1133">Transmembrane helix</keyword>
<dbReference type="Gene3D" id="1.10.287.70">
    <property type="match status" value="1"/>
</dbReference>
<evidence type="ECO:0000256" key="8">
    <source>
        <dbReference type="SAM" id="MobiDB-lite"/>
    </source>
</evidence>
<dbReference type="SUPFAM" id="SSF81324">
    <property type="entry name" value="Voltage-gated potassium channels"/>
    <property type="match status" value="1"/>
</dbReference>
<protein>
    <submittedName>
        <fullName evidence="9">Uncharacterized protein</fullName>
    </submittedName>
</protein>
<keyword evidence="3" id="KW-0812">Transmembrane</keyword>
<dbReference type="AlphaFoldDB" id="A0AAV8YX22"/>
<dbReference type="EMBL" id="JAPWTK010000038">
    <property type="protein sequence ID" value="KAJ8955318.1"/>
    <property type="molecule type" value="Genomic_DNA"/>
</dbReference>
<dbReference type="Proteomes" id="UP001162162">
    <property type="component" value="Unassembled WGS sequence"/>
</dbReference>
<dbReference type="PANTHER" id="PTHR11537">
    <property type="entry name" value="VOLTAGE-GATED POTASSIUM CHANNEL"/>
    <property type="match status" value="1"/>
</dbReference>
<proteinExistence type="predicted"/>
<feature type="non-terminal residue" evidence="9">
    <location>
        <position position="1"/>
    </location>
</feature>
<dbReference type="GO" id="GO:0005250">
    <property type="term" value="F:A-type (transient outward) potassium channel activity"/>
    <property type="evidence" value="ECO:0007669"/>
    <property type="project" value="TreeGrafter"/>
</dbReference>
<reference evidence="9" key="1">
    <citation type="journal article" date="2023" name="Insect Mol. Biol.">
        <title>Genome sequencing provides insights into the evolution of gene families encoding plant cell wall-degrading enzymes in longhorned beetles.</title>
        <authorList>
            <person name="Shin N.R."/>
            <person name="Okamura Y."/>
            <person name="Kirsch R."/>
            <person name="Pauchet Y."/>
        </authorList>
    </citation>
    <scope>NUCLEOTIDE SEQUENCE</scope>
    <source>
        <tissue evidence="9">Midgut</tissue>
    </source>
</reference>
<keyword evidence="7" id="KW-0407">Ion channel</keyword>